<accession>A0AAE1G721</accession>
<dbReference type="AlphaFoldDB" id="A0AAE1G721"/>
<feature type="transmembrane region" description="Helical" evidence="1">
    <location>
        <begin position="131"/>
        <end position="153"/>
    </location>
</feature>
<proteinExistence type="predicted"/>
<dbReference type="EMBL" id="JAWQEG010000722">
    <property type="protein sequence ID" value="KAK3886231.1"/>
    <property type="molecule type" value="Genomic_DNA"/>
</dbReference>
<feature type="transmembrane region" description="Helical" evidence="1">
    <location>
        <begin position="98"/>
        <end position="119"/>
    </location>
</feature>
<keyword evidence="3" id="KW-1185">Reference proteome</keyword>
<gene>
    <name evidence="2" type="ORF">Pcinc_009613</name>
</gene>
<feature type="transmembrane region" description="Helical" evidence="1">
    <location>
        <begin position="12"/>
        <end position="36"/>
    </location>
</feature>
<evidence type="ECO:0000313" key="3">
    <source>
        <dbReference type="Proteomes" id="UP001286313"/>
    </source>
</evidence>
<keyword evidence="1" id="KW-1133">Transmembrane helix</keyword>
<evidence type="ECO:0000313" key="2">
    <source>
        <dbReference type="EMBL" id="KAK3886231.1"/>
    </source>
</evidence>
<comment type="caution">
    <text evidence="2">The sequence shown here is derived from an EMBL/GenBank/DDBJ whole genome shotgun (WGS) entry which is preliminary data.</text>
</comment>
<keyword evidence="1" id="KW-0472">Membrane</keyword>
<dbReference type="Proteomes" id="UP001286313">
    <property type="component" value="Unassembled WGS sequence"/>
</dbReference>
<feature type="transmembrane region" description="Helical" evidence="1">
    <location>
        <begin position="165"/>
        <end position="185"/>
    </location>
</feature>
<organism evidence="2 3">
    <name type="scientific">Petrolisthes cinctipes</name>
    <name type="common">Flat porcelain crab</name>
    <dbReference type="NCBI Taxonomy" id="88211"/>
    <lineage>
        <taxon>Eukaryota</taxon>
        <taxon>Metazoa</taxon>
        <taxon>Ecdysozoa</taxon>
        <taxon>Arthropoda</taxon>
        <taxon>Crustacea</taxon>
        <taxon>Multicrustacea</taxon>
        <taxon>Malacostraca</taxon>
        <taxon>Eumalacostraca</taxon>
        <taxon>Eucarida</taxon>
        <taxon>Decapoda</taxon>
        <taxon>Pleocyemata</taxon>
        <taxon>Anomura</taxon>
        <taxon>Galatheoidea</taxon>
        <taxon>Porcellanidae</taxon>
        <taxon>Petrolisthes</taxon>
    </lineage>
</organism>
<protein>
    <submittedName>
        <fullName evidence="2">Uncharacterized protein</fullName>
    </submittedName>
</protein>
<reference evidence="2" key="1">
    <citation type="submission" date="2023-10" db="EMBL/GenBank/DDBJ databases">
        <title>Genome assemblies of two species of porcelain crab, Petrolisthes cinctipes and Petrolisthes manimaculis (Anomura: Porcellanidae).</title>
        <authorList>
            <person name="Angst P."/>
        </authorList>
    </citation>
    <scope>NUCLEOTIDE SEQUENCE</scope>
    <source>
        <strain evidence="2">PB745_01</strain>
        <tissue evidence="2">Gill</tissue>
    </source>
</reference>
<name>A0AAE1G721_PETCI</name>
<sequence>MVFRQCFCDPYKLTYVSAIFTAIEAVAFGVLNIVLICMHNCTMHPPDELNLSFDWFWAWYFYDPVKCDEQEGFTPPNWLNVSYPIDPRPRITSVQANYGYQITYLILHFLWFCSAFLLIYGNGRKLWQYYLPWLTISLTLIIMDLVISSFYIADMVAVAQQGWGYRSAMFWIMAMYWRIFIFWIINLNKFGSACNAFFKTVHKRRKQSHVANVQRQAYEVEMAQAVKTAKEETHAQYRNH</sequence>
<evidence type="ECO:0000256" key="1">
    <source>
        <dbReference type="SAM" id="Phobius"/>
    </source>
</evidence>
<keyword evidence="1" id="KW-0812">Transmembrane</keyword>